<dbReference type="InterPro" id="IPR026038">
    <property type="entry name" value="Put_PGPase"/>
</dbReference>
<dbReference type="GO" id="GO:0008962">
    <property type="term" value="F:phosphatidylglycerophosphatase activity"/>
    <property type="evidence" value="ECO:0007669"/>
    <property type="project" value="InterPro"/>
</dbReference>
<organism evidence="2 3">
    <name type="scientific">Hujiaoplasma nucleasis</name>
    <dbReference type="NCBI Taxonomy" id="2725268"/>
    <lineage>
        <taxon>Bacteria</taxon>
        <taxon>Bacillati</taxon>
        <taxon>Mycoplasmatota</taxon>
        <taxon>Mollicutes</taxon>
        <taxon>Candidatus Izemoplasmatales</taxon>
        <taxon>Hujiaoplasmataceae</taxon>
        <taxon>Hujiaoplasma</taxon>
    </lineage>
</organism>
<dbReference type="EMBL" id="CP051151">
    <property type="protein sequence ID" value="QLY40044.1"/>
    <property type="molecule type" value="Genomic_DNA"/>
</dbReference>
<evidence type="ECO:0000259" key="1">
    <source>
        <dbReference type="Pfam" id="PF04608"/>
    </source>
</evidence>
<dbReference type="Pfam" id="PF04608">
    <property type="entry name" value="PgpA"/>
    <property type="match status" value="1"/>
</dbReference>
<name>A0A7L6N6C2_9MOLU</name>
<dbReference type="Gene3D" id="1.10.3760.10">
    <property type="entry name" value="PgpA-like"/>
    <property type="match status" value="1"/>
</dbReference>
<keyword evidence="3" id="KW-1185">Reference proteome</keyword>
<reference evidence="2 3" key="1">
    <citation type="submission" date="2020-04" db="EMBL/GenBank/DDBJ databases">
        <authorList>
            <person name="Zheng R.K."/>
            <person name="Sun C.M."/>
        </authorList>
    </citation>
    <scope>NUCLEOTIDE SEQUENCE [LARGE SCALE GENOMIC DNA]</scope>
    <source>
        <strain evidence="3">zrk29</strain>
    </source>
</reference>
<protein>
    <submittedName>
        <fullName evidence="2">Phosphatidylglycerophosphatase A</fullName>
    </submittedName>
</protein>
<dbReference type="GO" id="GO:0006629">
    <property type="term" value="P:lipid metabolic process"/>
    <property type="evidence" value="ECO:0007669"/>
    <property type="project" value="InterPro"/>
</dbReference>
<sequence>MNRDRNLFSREEMLEMNIEMLKSRGVSVDEIAKIAFRQQSKWKDNISYQECVESVEKILSLRDVFHILQLGAEIDRLTEENAFKGPIQSILATDLGMFGIDELFGIELAGLYGTIGKTNFGDIDVNKPGIVSELNEKGKGEKKACHTFLDDIVGAVAAAASTRVAQIENELEARKDPSIIEEPKLF</sequence>
<gene>
    <name evidence="2" type="ORF">HF295_03885</name>
</gene>
<dbReference type="CDD" id="cd06971">
    <property type="entry name" value="PgpA"/>
    <property type="match status" value="1"/>
</dbReference>
<dbReference type="PIRSF" id="PIRSF019587">
    <property type="entry name" value="PGPase"/>
    <property type="match status" value="1"/>
</dbReference>
<accession>A0A7L6N6C2</accession>
<proteinExistence type="predicted"/>
<dbReference type="AlphaFoldDB" id="A0A7L6N6C2"/>
<dbReference type="Proteomes" id="UP000512167">
    <property type="component" value="Chromosome"/>
</dbReference>
<feature type="domain" description="YutG/PgpA" evidence="1">
    <location>
        <begin position="60"/>
        <end position="163"/>
    </location>
</feature>
<evidence type="ECO:0000313" key="2">
    <source>
        <dbReference type="EMBL" id="QLY40044.1"/>
    </source>
</evidence>
<dbReference type="RefSeq" id="WP_312032540.1">
    <property type="nucleotide sequence ID" value="NZ_CP051151.1"/>
</dbReference>
<dbReference type="SUPFAM" id="SSF101307">
    <property type="entry name" value="YutG-like"/>
    <property type="match status" value="1"/>
</dbReference>
<dbReference type="InterPro" id="IPR007686">
    <property type="entry name" value="YutG/PgpA"/>
</dbReference>
<dbReference type="KEGG" id="tbk:HF295_03885"/>
<evidence type="ECO:0000313" key="3">
    <source>
        <dbReference type="Proteomes" id="UP000512167"/>
    </source>
</evidence>
<dbReference type="InterPro" id="IPR036681">
    <property type="entry name" value="PgpA-like_sf"/>
</dbReference>